<dbReference type="SUPFAM" id="SSF69304">
    <property type="entry name" value="Tricorn protease N-terminal domain"/>
    <property type="match status" value="1"/>
</dbReference>
<dbReference type="Pfam" id="PF24517">
    <property type="entry name" value="CBM96"/>
    <property type="match status" value="1"/>
</dbReference>
<dbReference type="NCBIfam" id="TIGR03696">
    <property type="entry name" value="Rhs_assc_core"/>
    <property type="match status" value="1"/>
</dbReference>
<dbReference type="RefSeq" id="WP_136845210.1">
    <property type="nucleotide sequence ID" value="NZ_SSTM01000001.1"/>
</dbReference>
<feature type="compositionally biased region" description="Low complexity" evidence="5">
    <location>
        <begin position="260"/>
        <end position="271"/>
    </location>
</feature>
<dbReference type="InterPro" id="IPR055372">
    <property type="entry name" value="CBM96"/>
</dbReference>
<keyword evidence="6" id="KW-1133">Transmembrane helix</keyword>
<comment type="caution">
    <text evidence="8">The sequence shown here is derived from an EMBL/GenBank/DDBJ whole genome shotgun (WGS) entry which is preliminary data.</text>
</comment>
<dbReference type="EMBL" id="SSTM01000001">
    <property type="protein sequence ID" value="TJW12241.1"/>
    <property type="molecule type" value="Genomic_DNA"/>
</dbReference>
<keyword evidence="2" id="KW-0964">Secreted</keyword>
<dbReference type="InterPro" id="IPR011044">
    <property type="entry name" value="Quino_amine_DH_bsu"/>
</dbReference>
<dbReference type="NCBIfam" id="TIGR01643">
    <property type="entry name" value="YD_repeat_2x"/>
    <property type="match status" value="29"/>
</dbReference>
<dbReference type="Gene3D" id="2.180.10.10">
    <property type="entry name" value="RHS repeat-associated core"/>
    <property type="match status" value="10"/>
</dbReference>
<dbReference type="CDD" id="cd20745">
    <property type="entry name" value="FIX_RhsA_AHH_HNH-like"/>
    <property type="match status" value="1"/>
</dbReference>
<feature type="transmembrane region" description="Helical" evidence="6">
    <location>
        <begin position="12"/>
        <end position="32"/>
    </location>
</feature>
<dbReference type="InterPro" id="IPR006530">
    <property type="entry name" value="YD"/>
</dbReference>
<dbReference type="PROSITE" id="PS51782">
    <property type="entry name" value="LYSM"/>
    <property type="match status" value="1"/>
</dbReference>
<dbReference type="NCBIfam" id="NF033679">
    <property type="entry name" value="DNRLRE_dom"/>
    <property type="match status" value="1"/>
</dbReference>
<feature type="compositionally biased region" description="Basic and acidic residues" evidence="5">
    <location>
        <begin position="2852"/>
        <end position="2861"/>
    </location>
</feature>
<comment type="subcellular location">
    <subcellularLocation>
        <location evidence="1">Secreted</location>
    </subcellularLocation>
</comment>
<dbReference type="InterPro" id="IPR018392">
    <property type="entry name" value="LysM"/>
</dbReference>
<dbReference type="CDD" id="cd00118">
    <property type="entry name" value="LysM"/>
    <property type="match status" value="1"/>
</dbReference>
<feature type="region of interest" description="Disordered" evidence="5">
    <location>
        <begin position="565"/>
        <end position="588"/>
    </location>
</feature>
<evidence type="ECO:0000259" key="7">
    <source>
        <dbReference type="PROSITE" id="PS51782"/>
    </source>
</evidence>
<feature type="region of interest" description="Disordered" evidence="5">
    <location>
        <begin position="2846"/>
        <end position="2869"/>
    </location>
</feature>
<dbReference type="InterPro" id="IPR056823">
    <property type="entry name" value="TEN-like_YD-shell"/>
</dbReference>
<dbReference type="SUPFAM" id="SSF75011">
    <property type="entry name" value="3-carboxy-cis,cis-mucoante lactonizing enzyme"/>
    <property type="match status" value="1"/>
</dbReference>
<feature type="region of interest" description="Disordered" evidence="5">
    <location>
        <begin position="202"/>
        <end position="234"/>
    </location>
</feature>
<dbReference type="SUPFAM" id="SSF50969">
    <property type="entry name" value="YVTN repeat-like/Quinoprotein amine dehydrogenase"/>
    <property type="match status" value="1"/>
</dbReference>
<dbReference type="GO" id="GO:0005576">
    <property type="term" value="C:extracellular region"/>
    <property type="evidence" value="ECO:0007669"/>
    <property type="project" value="UniProtKB-SubCell"/>
</dbReference>
<evidence type="ECO:0000313" key="9">
    <source>
        <dbReference type="Proteomes" id="UP000309454"/>
    </source>
</evidence>
<name>A0A4T9T9I8_9ACTN</name>
<dbReference type="InterPro" id="IPR031325">
    <property type="entry name" value="RHS_repeat"/>
</dbReference>
<keyword evidence="6" id="KW-0472">Membrane</keyword>
<feature type="region of interest" description="Disordered" evidence="5">
    <location>
        <begin position="375"/>
        <end position="401"/>
    </location>
</feature>
<feature type="region of interest" description="Disordered" evidence="5">
    <location>
        <begin position="249"/>
        <end position="291"/>
    </location>
</feature>
<dbReference type="Pfam" id="PF14412">
    <property type="entry name" value="AHH"/>
    <property type="match status" value="1"/>
</dbReference>
<evidence type="ECO:0000313" key="8">
    <source>
        <dbReference type="EMBL" id="TJW12241.1"/>
    </source>
</evidence>
<feature type="transmembrane region" description="Helical" evidence="6">
    <location>
        <begin position="83"/>
        <end position="103"/>
    </location>
</feature>
<keyword evidence="6" id="KW-0812">Transmembrane</keyword>
<reference evidence="8 9" key="1">
    <citation type="submission" date="2019-04" db="EMBL/GenBank/DDBJ databases">
        <title>Microbes associate with the intestines of laboratory mice.</title>
        <authorList>
            <person name="Navarre W."/>
            <person name="Wong E."/>
            <person name="Huang K.C."/>
            <person name="Tropini C."/>
            <person name="Ng K."/>
            <person name="Yu B."/>
        </authorList>
    </citation>
    <scope>NUCLEOTIDE SEQUENCE [LARGE SCALE GENOMIC DNA]</scope>
    <source>
        <strain evidence="8 9">NM48_B13</strain>
    </source>
</reference>
<protein>
    <submittedName>
        <fullName evidence="8">DNRLRE domain-containing protein</fullName>
    </submittedName>
</protein>
<feature type="compositionally biased region" description="Polar residues" evidence="5">
    <location>
        <begin position="3128"/>
        <end position="3142"/>
    </location>
</feature>
<feature type="transmembrane region" description="Helical" evidence="6">
    <location>
        <begin position="38"/>
        <end position="62"/>
    </location>
</feature>
<feature type="transmembrane region" description="Helical" evidence="6">
    <location>
        <begin position="115"/>
        <end position="142"/>
    </location>
</feature>
<evidence type="ECO:0000256" key="3">
    <source>
        <dbReference type="ARBA" id="ARBA00022729"/>
    </source>
</evidence>
<feature type="transmembrane region" description="Helical" evidence="6">
    <location>
        <begin position="172"/>
        <end position="195"/>
    </location>
</feature>
<feature type="compositionally biased region" description="Acidic residues" evidence="5">
    <location>
        <begin position="215"/>
        <end position="233"/>
    </location>
</feature>
<dbReference type="InterPro" id="IPR022385">
    <property type="entry name" value="Rhs_assc_core"/>
</dbReference>
<dbReference type="InterPro" id="IPR050708">
    <property type="entry name" value="T6SS_VgrG/RHS"/>
</dbReference>
<accession>A0A4T9T9I8</accession>
<evidence type="ECO:0000256" key="1">
    <source>
        <dbReference type="ARBA" id="ARBA00004613"/>
    </source>
</evidence>
<dbReference type="Proteomes" id="UP000309454">
    <property type="component" value="Unassembled WGS sequence"/>
</dbReference>
<dbReference type="Gene3D" id="3.10.350.10">
    <property type="entry name" value="LysM domain"/>
    <property type="match status" value="1"/>
</dbReference>
<keyword evidence="4" id="KW-0677">Repeat</keyword>
<gene>
    <name evidence="8" type="ORF">E5982_01145</name>
</gene>
<dbReference type="InterPro" id="IPR045351">
    <property type="entry name" value="DUF6531"/>
</dbReference>
<proteinExistence type="predicted"/>
<keyword evidence="3" id="KW-0732">Signal</keyword>
<dbReference type="PANTHER" id="PTHR32305:SF17">
    <property type="entry name" value="TRNA NUCLEASE WAPA"/>
    <property type="match status" value="1"/>
</dbReference>
<feature type="compositionally biased region" description="Low complexity" evidence="5">
    <location>
        <begin position="568"/>
        <end position="579"/>
    </location>
</feature>
<feature type="domain" description="LysM" evidence="7">
    <location>
        <begin position="959"/>
        <end position="1002"/>
    </location>
</feature>
<dbReference type="OrthoDB" id="3196515at2"/>
<evidence type="ECO:0000256" key="4">
    <source>
        <dbReference type="ARBA" id="ARBA00022737"/>
    </source>
</evidence>
<feature type="region of interest" description="Disordered" evidence="5">
    <location>
        <begin position="3210"/>
        <end position="3234"/>
    </location>
</feature>
<organism evidence="8 9">
    <name type="scientific">Parvibacter caecicola</name>
    <dbReference type="NCBI Taxonomy" id="747645"/>
    <lineage>
        <taxon>Bacteria</taxon>
        <taxon>Bacillati</taxon>
        <taxon>Actinomycetota</taxon>
        <taxon>Coriobacteriia</taxon>
        <taxon>Coriobacteriales</taxon>
        <taxon>Coriobacteriaceae</taxon>
        <taxon>Parvibacter</taxon>
    </lineage>
</organism>
<dbReference type="SUPFAM" id="SSF82171">
    <property type="entry name" value="DPP6 N-terminal domain-like"/>
    <property type="match status" value="1"/>
</dbReference>
<dbReference type="PANTHER" id="PTHR32305">
    <property type="match status" value="1"/>
</dbReference>
<dbReference type="Pfam" id="PF05593">
    <property type="entry name" value="RHS_repeat"/>
    <property type="match status" value="21"/>
</dbReference>
<keyword evidence="9" id="KW-1185">Reference proteome</keyword>
<dbReference type="Pfam" id="PF25023">
    <property type="entry name" value="TEN_YD-shell"/>
    <property type="match status" value="1"/>
</dbReference>
<dbReference type="InterPro" id="IPR036779">
    <property type="entry name" value="LysM_dom_sf"/>
</dbReference>
<evidence type="ECO:0000256" key="5">
    <source>
        <dbReference type="SAM" id="MobiDB-lite"/>
    </source>
</evidence>
<feature type="region of interest" description="Disordered" evidence="5">
    <location>
        <begin position="3121"/>
        <end position="3142"/>
    </location>
</feature>
<sequence length="3515" mass="370173">MVVAGLVGQLRGALPWMAGASAVAALAAQLLVEWGGAPSAFGVLVAFAAALAQGALLAAASAKAGEAVRGAEGLHGRRRCLGIPLRALPAIALLFAVTGLAAWGAHGLLGLVPGALGHLLCLAVDGLLGFAFLAVAFALCAWAQRPSALGPGGAIAGRGGSVVGSSRKMARAALSCLMSFLLAFSLLGSSFPAWADEASAVPSAQEPPLAQGLGEEGDASEGADGDGEAEDAVDGNAAADEVRDDGFLAGGEALGDEASAEGSEAGPAAPDSAGAESDAVADDPSTQPARMPVDYYEQPETEGHLVSYDGAAAVYSLGDGQYRTVLGGVDTAYMDEDGDARAIDNTLVAAEAPEPVGNASGPLVAEARTLSLTVPDAEGPAGDEASQNPGSETSAAAPDADSPLARAAGAVPEAWEPRSNGVRVRIPSDLGPQSGVTYEGEGWRASLAPLEGDFSRPVAQGEAVRFSDVLPGVDWQYTMLGSLVKEDVVLQRPVEPFQLREALCLSEDLTAVAEGTGIAVYRTADLRTAAKAEIEPLPYDNGAEALVPDAASEDSALATDGTGAEAFASDGVGDGSSAVDGEDGTERPRPVLVLSAPLATDAAGEFDNHLQLALEEAGEGRYLVEVLPDWEWLSAPERAYPVRIDPAVDIAPSAMRVTVAEQYAPNVHISEDGYAFAGFDDGVKTGSGAFRDGEGLGIGRVYIAIQYNFKNIMDEARIDSATLDLHQRWYYSGGKTEFGLYRNLAKWDFDTLTWNTQKNMGHEFICSRNALKKSGYIQFDVRTPVANWIAGAWPQNGLCVKALDERNMQCEIFDQRTTSYPPKLSIDWTIPDPVPDSTSINATTATLRPVAEADISGKLRFDGAFADGVAQPRSIVAYELLRGSTVADGGGAYASRSYQYPNSSSWEGSLPNGTKYRDKLSNWQSKLFTGLTEDTVYQIRAHAESGTAVGKHATTDKFLVYRATAKDTLPSIAAHYGTTTDQLARDNGVQDMLVVGGNTLFVRNPKTTARYAPKALSDAQKRRIDSALMGRNMHCEYGFEPVNLNTGNFTIETVDATLAGIEEDLELARSYNAMAEQSPSVFGPGWASPFDEHIGLEESGAVALSCGDGKTYWFDPAGGNRFSCALLPGAVMERIPYKSGSRTLYKWEARYRDGSSAQFNCNGLLVSRTSATGLVTAFSRDSLGRLTAIKTPEGQTLAVTCNSEGLITAIRLPDGTKLAYGYTAGRLTSFTDQAGNSCRYVYDGAGRMIARYDRAGRRVVQNNYDSAGRVVRQWDAEGNASALQYGNGWTKATDACGNVTTYRYDSYGRTTAVEYPDGTVAKRSYDKAGNLASDENGTYGYDSAGRMVRQTTVGGRTTRWAYDGKGRLVSRTDADGSLWRWERNSAGHVTAEVSPATGRTAYTVDSYGRQTSATDADGVRETYTWSGALLRSRTTAAGTTTWAYDAMGRPVSETAPDGSVTRRAYSPTGELVSETDACGATTAYALDPEGLVLFATDALGQRSSFAYDRCCRMTAATDAAGNTSRWAYDGCGNVVAETDAAGATVRYGRDSRGRVAWEEDALGNRTSYEYDAKGRAVAVTDPLGNRSTAQWDADFDVAVAETDPMGNVTLREAGALGQVLREVSADGSEEAAEWGPGGTLLASTDGAGARTAYTWTAAGRLAKVDREGAVWAFWWDAAGNLAESVAPNGNRTAYQWSAAGQLTAADDDAGPVGRWGFDRCGRQVWEEDGLGQRSGYEYDRLGNLVAATDAAGNRTVYQWDAAGNLIAVTAPNGARTAVAYDAAGRPVQITDALGNSRSAAYDAAGRMVAVTDALGNETRYSYDAAGNQVEAAHPDGTTEAWGYDPCGNAVSATDALGRTTMLEYDAMGRLAAASDEEGPLLTAAYDGEGRVLASTDALGRQWLCRYDEWGNLCEVEAPGGAVQQWQWDAMGNLVRYTDQRGGAWAYAYDARGQMISQLREVDGALELFAYDGAGNLAAFTDPLGNQERYEWDPLGNLATVVDAQGARTAYQWDAAGNLLGETDPLGNQTTYGYDLLGQLVQAVSAEGAQETWEWGAQGLPVAHTNPLGNRETWEWDALGRLAAATDLSGARTSYSYDAAGNVTAETDAAGNSATYSYGYRDQLTSRTDRTGATWEYLSDAAGRTVQVTSPRGLVTQLAWDDADNLVSATDNLGRGGSWAYDAAGNLTSATDALGNSEQWEWDAAGNLTAYVSALGARETYRWDAAGNLLEAAGAAGERTTYTWSATGELLAQAGPEGARIWEYDAAGNPVASTDALGNRTAWEWDKDGRPVAETSPTGAVTAFTWDAAGNLAAVTDALGNVSRAEYDPMGRITKALGPTGAETLYGYDALGNLTSVTDAQGAETSYGYDAEGRLSQVTDALGRTTRYGRDAEGGLTSVEGPDGTAEQLQLDPAGRVSAMVDGAGNVTAYRWDELDRLVEKSYPGTEYAPVTYSYEGAGQGFSVRSDSVGEAGREYDQLGRLVAETDAAGRRIGYERDEAGRLAVLEYPDGTKVRYSYNEAGQLARADAADGAYLYEYDEEGRPVRLTRPDGTVTRWAYDALGQVTEAVTEGAGGQPLAAFAYSYDADGNPVAERSSVVQPDGTSRLRSRAYAYDETGKLTSFEERDGNEQLLVREAYSWDAAGNRTAIARTAGENPGQILFAYDEANRLVAKSGADGAASYSYDRAGRLVSAQEEGGQERTFSYGAEGRLAAVREGGRVLFAAVWDGDGNKVGQASLYHTDEVEVVLTEGAPAGTAEAATAGQRPAPDAHEVPISIVGQRFISASAAAPMGAGLSSAIAATANIASRSDAAPVSETAGPNRAPWPLALLLAPNPAAMVRALTALLPPGGDENNTHLPKDNKGNPAASSPGALAALLPQAGLTPVEVAQVAWQVTLASDVAATRKALEGGAAANAPPQAGAPVPVENPYVQERWELAEYATASALGDTSKALWRSSSATGASQNLLYGEGQALLSSLPSNALPQIAPGAANADGASAAASPYGLAEDALTETALTGTGASYYLDDGRGSVAALLAGGEVASAYAYSPWGEASGAGELPFFGYNSQEHVGGGTALQYLRARFYDAAQAAFPTADTYLGDASDPATLNRYAYCAGNPVTYSDPTGHERFSSQKQRNSWLKNNSAKGKTQKLNTKLALKHRKSPLSTGMNNLALSMSKLPLWSGVAARAARVSSGTPKASQAFRTEMPGLVTHVSLTPKSGSQKKVSSSSSSKSLWGGARSGSLFPHVVSYSQSQAQKIRGNYCSKDMKHIGAQTPEPVKIALNVTHTVLDLLGIPPAIGSGPDLINALIYFAERNDFEGVLSLGATIPFAGDSAQIGRLGAKYGDDVVDAVGGLIKNSNHTADEVAKGADEAFDSILTADRVGDLDDGFLPGEVADSGVLRTALKKAGIQPPKYANAAHHIVAGADARAAESRKLLEKYHIGINSASNGVFLPYKDAGLLASYHPSVHTDYYYRDVQERLMKAEKRGKNFNDKKDSIIAELRRIRYDLESGKYKGGEQ</sequence>
<dbReference type="Pfam" id="PF20148">
    <property type="entry name" value="DUF6531"/>
    <property type="match status" value="1"/>
</dbReference>
<evidence type="ECO:0000256" key="6">
    <source>
        <dbReference type="SAM" id="Phobius"/>
    </source>
</evidence>
<evidence type="ECO:0000256" key="2">
    <source>
        <dbReference type="ARBA" id="ARBA00022525"/>
    </source>
</evidence>
<dbReference type="InterPro" id="IPR032871">
    <property type="entry name" value="AHH_dom_containing"/>
</dbReference>
<feature type="compositionally biased region" description="Low complexity" evidence="5">
    <location>
        <begin position="3215"/>
        <end position="3230"/>
    </location>
</feature>